<evidence type="ECO:0000256" key="8">
    <source>
        <dbReference type="ARBA" id="ARBA00023136"/>
    </source>
</evidence>
<keyword evidence="6" id="KW-0067">ATP-binding</keyword>
<dbReference type="Gene3D" id="3.40.50.300">
    <property type="entry name" value="P-loop containing nucleotide triphosphate hydrolases"/>
    <property type="match status" value="1"/>
</dbReference>
<evidence type="ECO:0000256" key="1">
    <source>
        <dbReference type="ARBA" id="ARBA00004651"/>
    </source>
</evidence>
<reference evidence="10 11" key="1">
    <citation type="journal article" date="2017" name="Nat. Microbiol.">
        <title>Natural product diversity associated with the nematode symbionts Photorhabdus and Xenorhabdus.</title>
        <authorList>
            <person name="Tobias N.J."/>
            <person name="Wolff H."/>
            <person name="Djahanschiri B."/>
            <person name="Grundmann F."/>
            <person name="Kronenwerth M."/>
            <person name="Shi Y.M."/>
            <person name="Simonyi S."/>
            <person name="Grun P."/>
            <person name="Shapiro-Ilan D."/>
            <person name="Pidot S.J."/>
            <person name="Stinear T.P."/>
            <person name="Ebersberger I."/>
            <person name="Bode H.B."/>
        </authorList>
    </citation>
    <scope>NUCLEOTIDE SEQUENCE [LARGE SCALE GENOMIC DNA]</scope>
    <source>
        <strain evidence="10 11">DSM 16337</strain>
    </source>
</reference>
<dbReference type="GO" id="GO:0015421">
    <property type="term" value="F:ABC-type oligopeptide transporter activity"/>
    <property type="evidence" value="ECO:0007669"/>
    <property type="project" value="TreeGrafter"/>
</dbReference>
<dbReference type="PANTHER" id="PTHR43394:SF1">
    <property type="entry name" value="ATP-BINDING CASSETTE SUB-FAMILY B MEMBER 10, MITOCHONDRIAL"/>
    <property type="match status" value="1"/>
</dbReference>
<accession>A0A2D0IME0</accession>
<keyword evidence="3" id="KW-1003">Cell membrane</keyword>
<dbReference type="InterPro" id="IPR027417">
    <property type="entry name" value="P-loop_NTPase"/>
</dbReference>
<dbReference type="GO" id="GO:0005886">
    <property type="term" value="C:plasma membrane"/>
    <property type="evidence" value="ECO:0007669"/>
    <property type="project" value="UniProtKB-SubCell"/>
</dbReference>
<keyword evidence="5" id="KW-0547">Nucleotide-binding</keyword>
<dbReference type="InterPro" id="IPR039421">
    <property type="entry name" value="Type_1_exporter"/>
</dbReference>
<evidence type="ECO:0000313" key="11">
    <source>
        <dbReference type="Proteomes" id="UP000225605"/>
    </source>
</evidence>
<sequence length="277" mass="30865">MWQDFQQVSISVARLGDILNSPIEHSKNSLTLSNLQGKITFDKVNFRYSPNGKWNIDNISLNIRPGEIIGIVGESGSGKSTITKLLQRFYTPETGNITIDDLDLSLVDPIWLRQNVGVVQQENVLLNRTIKENVSLTKPSASLEQIILACKQAGAHDFIMQLSEGYNTQLGENGVGLSGGQRQRIAIARILLNNPKILILDEATSALDYESEKIIMNNMPLICQNKTVIIIAHRLSTVRIANRIIVMDKGRVIEEGTHDNLMAIENGAYRKMIECVR</sequence>
<keyword evidence="2" id="KW-0813">Transport</keyword>
<evidence type="ECO:0000256" key="3">
    <source>
        <dbReference type="ARBA" id="ARBA00022475"/>
    </source>
</evidence>
<dbReference type="FunFam" id="3.40.50.300:FF:000299">
    <property type="entry name" value="ABC transporter ATP-binding protein/permease"/>
    <property type="match status" value="1"/>
</dbReference>
<dbReference type="GO" id="GO:0016887">
    <property type="term" value="F:ATP hydrolysis activity"/>
    <property type="evidence" value="ECO:0007669"/>
    <property type="project" value="InterPro"/>
</dbReference>
<keyword evidence="8" id="KW-0472">Membrane</keyword>
<evidence type="ECO:0000256" key="7">
    <source>
        <dbReference type="ARBA" id="ARBA00022989"/>
    </source>
</evidence>
<comment type="caution">
    <text evidence="10">The sequence shown here is derived from an EMBL/GenBank/DDBJ whole genome shotgun (WGS) entry which is preliminary data.</text>
</comment>
<feature type="domain" description="ABC transporter" evidence="9">
    <location>
        <begin position="39"/>
        <end position="274"/>
    </location>
</feature>
<evidence type="ECO:0000256" key="4">
    <source>
        <dbReference type="ARBA" id="ARBA00022692"/>
    </source>
</evidence>
<protein>
    <submittedName>
        <fullName evidence="10">RTX toxin</fullName>
    </submittedName>
</protein>
<dbReference type="Pfam" id="PF00005">
    <property type="entry name" value="ABC_tran"/>
    <property type="match status" value="1"/>
</dbReference>
<evidence type="ECO:0000259" key="9">
    <source>
        <dbReference type="PROSITE" id="PS50893"/>
    </source>
</evidence>
<dbReference type="InterPro" id="IPR003593">
    <property type="entry name" value="AAA+_ATPase"/>
</dbReference>
<dbReference type="InterPro" id="IPR003439">
    <property type="entry name" value="ABC_transporter-like_ATP-bd"/>
</dbReference>
<evidence type="ECO:0000256" key="2">
    <source>
        <dbReference type="ARBA" id="ARBA00022448"/>
    </source>
</evidence>
<keyword evidence="7" id="KW-1133">Transmembrane helix</keyword>
<dbReference type="Gene3D" id="1.20.1560.10">
    <property type="entry name" value="ABC transporter type 1, transmembrane domain"/>
    <property type="match status" value="1"/>
</dbReference>
<dbReference type="EMBL" id="NIBT01000018">
    <property type="protein sequence ID" value="PHM22951.1"/>
    <property type="molecule type" value="Genomic_DNA"/>
</dbReference>
<dbReference type="PROSITE" id="PS00211">
    <property type="entry name" value="ABC_TRANSPORTER_1"/>
    <property type="match status" value="1"/>
</dbReference>
<gene>
    <name evidence="10" type="ORF">Xehl_03183</name>
</gene>
<dbReference type="InterPro" id="IPR036640">
    <property type="entry name" value="ABC1_TM_sf"/>
</dbReference>
<dbReference type="InterPro" id="IPR017871">
    <property type="entry name" value="ABC_transporter-like_CS"/>
</dbReference>
<dbReference type="Proteomes" id="UP000225605">
    <property type="component" value="Unassembled WGS sequence"/>
</dbReference>
<proteinExistence type="predicted"/>
<keyword evidence="4" id="KW-0812">Transmembrane</keyword>
<dbReference type="PROSITE" id="PS50893">
    <property type="entry name" value="ABC_TRANSPORTER_2"/>
    <property type="match status" value="1"/>
</dbReference>
<evidence type="ECO:0000256" key="6">
    <source>
        <dbReference type="ARBA" id="ARBA00022840"/>
    </source>
</evidence>
<dbReference type="AlphaFoldDB" id="A0A2D0IME0"/>
<name>A0A2D0IME0_9GAMM</name>
<organism evidence="10 11">
    <name type="scientific">Xenorhabdus ehlersii</name>
    <dbReference type="NCBI Taxonomy" id="290111"/>
    <lineage>
        <taxon>Bacteria</taxon>
        <taxon>Pseudomonadati</taxon>
        <taxon>Pseudomonadota</taxon>
        <taxon>Gammaproteobacteria</taxon>
        <taxon>Enterobacterales</taxon>
        <taxon>Morganellaceae</taxon>
        <taxon>Xenorhabdus</taxon>
    </lineage>
</organism>
<dbReference type="GO" id="GO:0005524">
    <property type="term" value="F:ATP binding"/>
    <property type="evidence" value="ECO:0007669"/>
    <property type="project" value="UniProtKB-KW"/>
</dbReference>
<dbReference type="SUPFAM" id="SSF52540">
    <property type="entry name" value="P-loop containing nucleoside triphosphate hydrolases"/>
    <property type="match status" value="1"/>
</dbReference>
<dbReference type="SMART" id="SM00382">
    <property type="entry name" value="AAA"/>
    <property type="match status" value="1"/>
</dbReference>
<comment type="subcellular location">
    <subcellularLocation>
        <location evidence="1">Cell membrane</location>
        <topology evidence="1">Multi-pass membrane protein</topology>
    </subcellularLocation>
</comment>
<dbReference type="PANTHER" id="PTHR43394">
    <property type="entry name" value="ATP-DEPENDENT PERMEASE MDL1, MITOCHONDRIAL"/>
    <property type="match status" value="1"/>
</dbReference>
<evidence type="ECO:0000313" key="10">
    <source>
        <dbReference type="EMBL" id="PHM22951.1"/>
    </source>
</evidence>
<evidence type="ECO:0000256" key="5">
    <source>
        <dbReference type="ARBA" id="ARBA00022741"/>
    </source>
</evidence>